<organism evidence="2 3">
    <name type="scientific">Candidatus Uhrbacteria bacterium CG_4_10_14_0_8_um_filter_58_22</name>
    <dbReference type="NCBI Taxonomy" id="1975029"/>
    <lineage>
        <taxon>Bacteria</taxon>
        <taxon>Candidatus Uhriibacteriota</taxon>
    </lineage>
</organism>
<feature type="compositionally biased region" description="Acidic residues" evidence="1">
    <location>
        <begin position="400"/>
        <end position="415"/>
    </location>
</feature>
<dbReference type="Proteomes" id="UP000230973">
    <property type="component" value="Unassembled WGS sequence"/>
</dbReference>
<comment type="caution">
    <text evidence="2">The sequence shown here is derived from an EMBL/GenBank/DDBJ whole genome shotgun (WGS) entry which is preliminary data.</text>
</comment>
<feature type="compositionally biased region" description="Basic and acidic residues" evidence="1">
    <location>
        <begin position="488"/>
        <end position="498"/>
    </location>
</feature>
<evidence type="ECO:0000256" key="1">
    <source>
        <dbReference type="SAM" id="MobiDB-lite"/>
    </source>
</evidence>
<dbReference type="AlphaFoldDB" id="A0A2M7QA55"/>
<feature type="compositionally biased region" description="Basic and acidic residues" evidence="1">
    <location>
        <begin position="374"/>
        <end position="399"/>
    </location>
</feature>
<reference evidence="3" key="1">
    <citation type="submission" date="2017-09" db="EMBL/GenBank/DDBJ databases">
        <title>Depth-based differentiation of microbial function through sediment-hosted aquifers and enrichment of novel symbionts in the deep terrestrial subsurface.</title>
        <authorList>
            <person name="Probst A.J."/>
            <person name="Ladd B."/>
            <person name="Jarett J.K."/>
            <person name="Geller-Mcgrath D.E."/>
            <person name="Sieber C.M.K."/>
            <person name="Emerson J.B."/>
            <person name="Anantharaman K."/>
            <person name="Thomas B.C."/>
            <person name="Malmstrom R."/>
            <person name="Stieglmeier M."/>
            <person name="Klingl A."/>
            <person name="Woyke T."/>
            <person name="Ryan C.M."/>
            <person name="Banfield J.F."/>
        </authorList>
    </citation>
    <scope>NUCLEOTIDE SEQUENCE [LARGE SCALE GENOMIC DNA]</scope>
</reference>
<evidence type="ECO:0000313" key="3">
    <source>
        <dbReference type="Proteomes" id="UP000230973"/>
    </source>
</evidence>
<feature type="compositionally biased region" description="Basic and acidic residues" evidence="1">
    <location>
        <begin position="704"/>
        <end position="716"/>
    </location>
</feature>
<feature type="compositionally biased region" description="Basic residues" evidence="1">
    <location>
        <begin position="729"/>
        <end position="741"/>
    </location>
</feature>
<evidence type="ECO:0000313" key="2">
    <source>
        <dbReference type="EMBL" id="PIY61918.1"/>
    </source>
</evidence>
<sequence length="741" mass="79926">MKNPDTGRIIDPNTGKPYDGSCPELIAPPDDRKLPPELRLPPRPETGIRVVSPRGADRLSRGRLKAGGSGLSLPDGEAEGISIFGTDDLPEGARVEEEPLSDLMETAPYSDLPPKLVAAAVRVHEAMKFNLLAGQSQLRPYLDSILEAAGFRGDGEVRGTFGRFISNEIGKADLERRIDPDAEGAETEYGRLALLLTPEAWWLMPDWARLDVVRAISFLLDRTSSPERVRTGELALRLAELSRRSDGGTRREIWAALDLLPYAQLPRRARADCAAAMADAGDFSSPLSVPLLADRTPDAPPEIGRLRAAREKAWLELSAELSVPVEGLAELSFVEWSALSARVVRAGPPIPEVADAGLPHVGLEFEYAPLSGDRERALEDTKAALKEKSPAPEAGTDRDGDGDEGEAPEETEAAPEESGPLDASIDQSCVELRTGEGGVPLDLATLASVCGSARRAEAACPGWLATMHVHVDADALPPEDGERVFAESRDQTRGHGTTEVRSLPPPTLTVDDGRERRGRKHRLDPVRAGWLALFASRAAEVPEDGGTGGDFDGLGPADAVRKALTLSLMGESPQQRAAAIYAVRTSPMFVDCGLAVRAVRSRIPEGRMGDAYSGLLEIGYEKKRETIVQAIAEYGGEECVRLLMGRAWGSADAGTRETILRSVAEHGGEAGARLLVGRFDGVWDSADAYTRKTIARFVKEHHGEEGARLLRDKDLDPDSDDNSAVSNRRLGRRGARKRRGR</sequence>
<proteinExistence type="predicted"/>
<accession>A0A2M7QA55</accession>
<protein>
    <submittedName>
        <fullName evidence="2">Uncharacterized protein</fullName>
    </submittedName>
</protein>
<feature type="region of interest" description="Disordered" evidence="1">
    <location>
        <begin position="704"/>
        <end position="741"/>
    </location>
</feature>
<feature type="region of interest" description="Disordered" evidence="1">
    <location>
        <begin position="1"/>
        <end position="72"/>
    </location>
</feature>
<gene>
    <name evidence="2" type="ORF">COY93_04615</name>
</gene>
<feature type="compositionally biased region" description="Basic and acidic residues" evidence="1">
    <location>
        <begin position="29"/>
        <end position="42"/>
    </location>
</feature>
<feature type="region of interest" description="Disordered" evidence="1">
    <location>
        <begin position="374"/>
        <end position="422"/>
    </location>
</feature>
<feature type="region of interest" description="Disordered" evidence="1">
    <location>
        <begin position="488"/>
        <end position="521"/>
    </location>
</feature>
<dbReference type="EMBL" id="PFLC01000059">
    <property type="protein sequence ID" value="PIY61918.1"/>
    <property type="molecule type" value="Genomic_DNA"/>
</dbReference>
<name>A0A2M7QA55_9BACT</name>